<organism evidence="2 3">
    <name type="scientific">Glossina brevipalpis</name>
    <dbReference type="NCBI Taxonomy" id="37001"/>
    <lineage>
        <taxon>Eukaryota</taxon>
        <taxon>Metazoa</taxon>
        <taxon>Ecdysozoa</taxon>
        <taxon>Arthropoda</taxon>
        <taxon>Hexapoda</taxon>
        <taxon>Insecta</taxon>
        <taxon>Pterygota</taxon>
        <taxon>Neoptera</taxon>
        <taxon>Endopterygota</taxon>
        <taxon>Diptera</taxon>
        <taxon>Brachycera</taxon>
        <taxon>Muscomorpha</taxon>
        <taxon>Hippoboscoidea</taxon>
        <taxon>Glossinidae</taxon>
        <taxon>Glossina</taxon>
    </lineage>
</organism>
<evidence type="ECO:0000313" key="3">
    <source>
        <dbReference type="Proteomes" id="UP000091820"/>
    </source>
</evidence>
<reference evidence="3" key="1">
    <citation type="submission" date="2014-03" db="EMBL/GenBank/DDBJ databases">
        <authorList>
            <person name="Aksoy S."/>
            <person name="Warren W."/>
            <person name="Wilson R.K."/>
        </authorList>
    </citation>
    <scope>NUCLEOTIDE SEQUENCE [LARGE SCALE GENOMIC DNA]</scope>
    <source>
        <strain evidence="3">IAEA</strain>
    </source>
</reference>
<dbReference type="Proteomes" id="UP000091820">
    <property type="component" value="Unassembled WGS sequence"/>
</dbReference>
<sequence>MCDIITQLSPVLSLWLYSLLAQTGLIVQSTLFFLGCLHEEQKALNILKESSSASSSLSSSLKITDILLREKLLHSSGKISKVLDQHCNLIKQKNKIKQHICNGKKAKGVFFGFPKICKTLSLYIC</sequence>
<evidence type="ECO:0000256" key="1">
    <source>
        <dbReference type="SAM" id="Phobius"/>
    </source>
</evidence>
<feature type="transmembrane region" description="Helical" evidence="1">
    <location>
        <begin position="14"/>
        <end position="37"/>
    </location>
</feature>
<dbReference type="VEuPathDB" id="VectorBase:GBRI000656"/>
<protein>
    <submittedName>
        <fullName evidence="2">Uncharacterized protein</fullName>
    </submittedName>
</protein>
<accession>A0A1A9VZN7</accession>
<reference evidence="2" key="2">
    <citation type="submission" date="2020-05" db="UniProtKB">
        <authorList>
            <consortium name="EnsemblMetazoa"/>
        </authorList>
    </citation>
    <scope>IDENTIFICATION</scope>
    <source>
        <strain evidence="2">IAEA</strain>
    </source>
</reference>
<dbReference type="AlphaFoldDB" id="A0A1A9VZN7"/>
<name>A0A1A9VZN7_9MUSC</name>
<keyword evidence="1" id="KW-0472">Membrane</keyword>
<evidence type="ECO:0000313" key="2">
    <source>
        <dbReference type="EnsemblMetazoa" id="GBRI000656-PA"/>
    </source>
</evidence>
<keyword evidence="1" id="KW-0812">Transmembrane</keyword>
<proteinExistence type="predicted"/>
<keyword evidence="1" id="KW-1133">Transmembrane helix</keyword>
<keyword evidence="3" id="KW-1185">Reference proteome</keyword>
<dbReference type="EnsemblMetazoa" id="GBRI000656-RA">
    <property type="protein sequence ID" value="GBRI000656-PA"/>
    <property type="gene ID" value="GBRI000656"/>
</dbReference>